<dbReference type="AlphaFoldDB" id="A0A0N4TDH8"/>
<proteinExistence type="predicted"/>
<evidence type="ECO:0000313" key="3">
    <source>
        <dbReference type="WBParaSite" id="BPAG_0000626601-mRNA-1"/>
    </source>
</evidence>
<dbReference type="WBParaSite" id="BPAG_0000626601-mRNA-1">
    <property type="protein sequence ID" value="BPAG_0000626601-mRNA-1"/>
    <property type="gene ID" value="BPAG_0000626601"/>
</dbReference>
<name>A0A0N4TDH8_BRUPA</name>
<evidence type="ECO:0000313" key="2">
    <source>
        <dbReference type="Proteomes" id="UP000278627"/>
    </source>
</evidence>
<organism evidence="3">
    <name type="scientific">Brugia pahangi</name>
    <name type="common">Filarial nematode worm</name>
    <dbReference type="NCBI Taxonomy" id="6280"/>
    <lineage>
        <taxon>Eukaryota</taxon>
        <taxon>Metazoa</taxon>
        <taxon>Ecdysozoa</taxon>
        <taxon>Nematoda</taxon>
        <taxon>Chromadorea</taxon>
        <taxon>Rhabditida</taxon>
        <taxon>Spirurina</taxon>
        <taxon>Spiruromorpha</taxon>
        <taxon>Filarioidea</taxon>
        <taxon>Onchocercidae</taxon>
        <taxon>Brugia</taxon>
    </lineage>
</organism>
<dbReference type="EMBL" id="UZAD01005403">
    <property type="protein sequence ID" value="VDN87415.1"/>
    <property type="molecule type" value="Genomic_DNA"/>
</dbReference>
<sequence>MRMQDEGNITLVIDGVQMIPPPEPEICHTSTSDFDWF</sequence>
<protein>
    <submittedName>
        <fullName evidence="3">Transposase</fullName>
    </submittedName>
</protein>
<evidence type="ECO:0000313" key="1">
    <source>
        <dbReference type="EMBL" id="VDN87415.1"/>
    </source>
</evidence>
<reference evidence="1 2" key="2">
    <citation type="submission" date="2018-11" db="EMBL/GenBank/DDBJ databases">
        <authorList>
            <consortium name="Pathogen Informatics"/>
        </authorList>
    </citation>
    <scope>NUCLEOTIDE SEQUENCE [LARGE SCALE GENOMIC DNA]</scope>
</reference>
<gene>
    <name evidence="1" type="ORF">BPAG_LOCUS6229</name>
</gene>
<reference evidence="3" key="1">
    <citation type="submission" date="2017-02" db="UniProtKB">
        <authorList>
            <consortium name="WormBaseParasite"/>
        </authorList>
    </citation>
    <scope>IDENTIFICATION</scope>
</reference>
<accession>A0A0N4TDH8</accession>
<dbReference type="Proteomes" id="UP000278627">
    <property type="component" value="Unassembled WGS sequence"/>
</dbReference>
<keyword evidence="2" id="KW-1185">Reference proteome</keyword>